<dbReference type="SUPFAM" id="SSF48498">
    <property type="entry name" value="Tetracyclin repressor-like, C-terminal domain"/>
    <property type="match status" value="1"/>
</dbReference>
<gene>
    <name evidence="6" type="ORF">D9V32_08615</name>
</gene>
<accession>A0A3L7A602</accession>
<keyword evidence="7" id="KW-1185">Reference proteome</keyword>
<sequence>MSRGRTRTFDLEQALDRAVDVFWRRGYEATSISELTEAMGINPPSLYAAFGNKRALFDRVVERYMRFSAENLRAAAAQPTGRAAARQMLTSVVISATSEGQPTGCLLVQGALTGAAENADVQDELARRREEVRHGMQLRFEQARDDGDFPPQTDPAALARYYLTVATGLTVQAASGIGREDLLQAVDFAMVAFPDASAEVSR</sequence>
<keyword evidence="1" id="KW-0805">Transcription regulation</keyword>
<dbReference type="InterPro" id="IPR036271">
    <property type="entry name" value="Tet_transcr_reg_TetR-rel_C_sf"/>
</dbReference>
<feature type="domain" description="HTH tetR-type" evidence="5">
    <location>
        <begin position="8"/>
        <end position="68"/>
    </location>
</feature>
<protein>
    <submittedName>
        <fullName evidence="6">TetR/AcrR family transcriptional regulator</fullName>
    </submittedName>
</protein>
<evidence type="ECO:0000256" key="1">
    <source>
        <dbReference type="ARBA" id="ARBA00023015"/>
    </source>
</evidence>
<dbReference type="GO" id="GO:0003677">
    <property type="term" value="F:DNA binding"/>
    <property type="evidence" value="ECO:0007669"/>
    <property type="project" value="UniProtKB-UniRule"/>
</dbReference>
<evidence type="ECO:0000259" key="5">
    <source>
        <dbReference type="PROSITE" id="PS50977"/>
    </source>
</evidence>
<reference evidence="6 7" key="1">
    <citation type="submission" date="2018-10" db="EMBL/GenBank/DDBJ databases">
        <authorList>
            <person name="Li J."/>
        </authorList>
    </citation>
    <scope>NUCLEOTIDE SEQUENCE [LARGE SCALE GENOMIC DNA]</scope>
    <source>
        <strain evidence="6 7">IF 016277</strain>
    </source>
</reference>
<dbReference type="Pfam" id="PF16925">
    <property type="entry name" value="TetR_C_13"/>
    <property type="match status" value="1"/>
</dbReference>
<dbReference type="Pfam" id="PF00440">
    <property type="entry name" value="TetR_N"/>
    <property type="match status" value="1"/>
</dbReference>
<evidence type="ECO:0000313" key="6">
    <source>
        <dbReference type="EMBL" id="RLP75534.1"/>
    </source>
</evidence>
<evidence type="ECO:0000256" key="3">
    <source>
        <dbReference type="ARBA" id="ARBA00023163"/>
    </source>
</evidence>
<dbReference type="EMBL" id="RCUX01000006">
    <property type="protein sequence ID" value="RLP75534.1"/>
    <property type="molecule type" value="Genomic_DNA"/>
</dbReference>
<dbReference type="PANTHER" id="PTHR47506:SF1">
    <property type="entry name" value="HTH-TYPE TRANSCRIPTIONAL REGULATOR YJDC"/>
    <property type="match status" value="1"/>
</dbReference>
<dbReference type="SUPFAM" id="SSF46689">
    <property type="entry name" value="Homeodomain-like"/>
    <property type="match status" value="1"/>
</dbReference>
<dbReference type="Proteomes" id="UP000272503">
    <property type="component" value="Unassembled WGS sequence"/>
</dbReference>
<dbReference type="AlphaFoldDB" id="A0A3L7A602"/>
<dbReference type="Gene3D" id="1.10.357.10">
    <property type="entry name" value="Tetracycline Repressor, domain 2"/>
    <property type="match status" value="1"/>
</dbReference>
<dbReference type="InterPro" id="IPR009057">
    <property type="entry name" value="Homeodomain-like_sf"/>
</dbReference>
<dbReference type="PROSITE" id="PS01081">
    <property type="entry name" value="HTH_TETR_1"/>
    <property type="match status" value="1"/>
</dbReference>
<feature type="DNA-binding region" description="H-T-H motif" evidence="4">
    <location>
        <begin position="31"/>
        <end position="50"/>
    </location>
</feature>
<dbReference type="Gene3D" id="1.10.10.60">
    <property type="entry name" value="Homeodomain-like"/>
    <property type="match status" value="1"/>
</dbReference>
<dbReference type="InterPro" id="IPR011075">
    <property type="entry name" value="TetR_C"/>
</dbReference>
<keyword evidence="2 4" id="KW-0238">DNA-binding</keyword>
<dbReference type="PANTHER" id="PTHR47506">
    <property type="entry name" value="TRANSCRIPTIONAL REGULATORY PROTEIN"/>
    <property type="match status" value="1"/>
</dbReference>
<dbReference type="InterPro" id="IPR023772">
    <property type="entry name" value="DNA-bd_HTH_TetR-type_CS"/>
</dbReference>
<evidence type="ECO:0000256" key="2">
    <source>
        <dbReference type="ARBA" id="ARBA00023125"/>
    </source>
</evidence>
<dbReference type="InterPro" id="IPR001647">
    <property type="entry name" value="HTH_TetR"/>
</dbReference>
<evidence type="ECO:0000256" key="4">
    <source>
        <dbReference type="PROSITE-ProRule" id="PRU00335"/>
    </source>
</evidence>
<dbReference type="OrthoDB" id="9805134at2"/>
<evidence type="ECO:0000313" key="7">
    <source>
        <dbReference type="Proteomes" id="UP000272503"/>
    </source>
</evidence>
<keyword evidence="3" id="KW-0804">Transcription</keyword>
<name>A0A3L7A602_9MICO</name>
<proteinExistence type="predicted"/>
<organism evidence="6 7">
    <name type="scientific">Mycetocola tolaasinivorans</name>
    <dbReference type="NCBI Taxonomy" id="76635"/>
    <lineage>
        <taxon>Bacteria</taxon>
        <taxon>Bacillati</taxon>
        <taxon>Actinomycetota</taxon>
        <taxon>Actinomycetes</taxon>
        <taxon>Micrococcales</taxon>
        <taxon>Microbacteriaceae</taxon>
        <taxon>Mycetocola</taxon>
    </lineage>
</organism>
<dbReference type="PROSITE" id="PS50977">
    <property type="entry name" value="HTH_TETR_2"/>
    <property type="match status" value="1"/>
</dbReference>
<comment type="caution">
    <text evidence="6">The sequence shown here is derived from an EMBL/GenBank/DDBJ whole genome shotgun (WGS) entry which is preliminary data.</text>
</comment>